<dbReference type="InterPro" id="IPR050955">
    <property type="entry name" value="Plant_Biomass_Hydrol_Est"/>
</dbReference>
<dbReference type="InterPro" id="IPR029058">
    <property type="entry name" value="AB_hydrolase_fold"/>
</dbReference>
<dbReference type="GO" id="GO:0016787">
    <property type="term" value="F:hydrolase activity"/>
    <property type="evidence" value="ECO:0007669"/>
    <property type="project" value="UniProtKB-KW"/>
</dbReference>
<dbReference type="InterPro" id="IPR010126">
    <property type="entry name" value="Esterase_phb"/>
</dbReference>
<keyword evidence="1" id="KW-0732">Signal</keyword>
<keyword evidence="2" id="KW-0378">Hydrolase</keyword>
<evidence type="ECO:0000313" key="4">
    <source>
        <dbReference type="Proteomes" id="UP000184096"/>
    </source>
</evidence>
<reference evidence="4" key="1">
    <citation type="submission" date="2016-11" db="EMBL/GenBank/DDBJ databases">
        <authorList>
            <person name="Varghese N."/>
            <person name="Submissions S."/>
        </authorList>
    </citation>
    <scope>NUCLEOTIDE SEQUENCE [LARGE SCALE GENOMIC DNA]</scope>
    <source>
        <strain evidence="4">GAS401</strain>
    </source>
</reference>
<dbReference type="EMBL" id="LT670849">
    <property type="protein sequence ID" value="SHN75639.1"/>
    <property type="molecule type" value="Genomic_DNA"/>
</dbReference>
<dbReference type="RefSeq" id="WP_072818717.1">
    <property type="nucleotide sequence ID" value="NZ_LT670849.1"/>
</dbReference>
<name>A0A1M7TY26_9BRAD</name>
<evidence type="ECO:0000256" key="2">
    <source>
        <dbReference type="ARBA" id="ARBA00022801"/>
    </source>
</evidence>
<proteinExistence type="predicted"/>
<dbReference type="PANTHER" id="PTHR43037:SF1">
    <property type="entry name" value="BLL1128 PROTEIN"/>
    <property type="match status" value="1"/>
</dbReference>
<dbReference type="Pfam" id="PF10503">
    <property type="entry name" value="Esterase_PHB"/>
    <property type="match status" value="1"/>
</dbReference>
<dbReference type="SUPFAM" id="SSF53474">
    <property type="entry name" value="alpha/beta-Hydrolases"/>
    <property type="match status" value="2"/>
</dbReference>
<dbReference type="NCBIfam" id="TIGR01840">
    <property type="entry name" value="esterase_phb"/>
    <property type="match status" value="1"/>
</dbReference>
<gene>
    <name evidence="3" type="ORF">SAMN05444170_3009</name>
</gene>
<dbReference type="AlphaFoldDB" id="A0A1M7TY26"/>
<dbReference type="Proteomes" id="UP000184096">
    <property type="component" value="Chromosome I"/>
</dbReference>
<keyword evidence="4" id="KW-1185">Reference proteome</keyword>
<sequence length="416" mass="44663">MSLAKNIEFLRRLPGLNGWDGLGHMMPGAIGSSLVETRKFGTNPGDLRMFSFVPPDLRPQPALVVVLHGCGQTAAGYDVGAGWSTLAKHYGFALLMPEQQASNNAHTCFNWFNPEDTKRGHGEACSIRQMIARMVSQHRIDKHRVFITGLSAGGAMTSVMLSTYPEVFAAGAIIAGLPFGVATNMREALNSMFRSPARSANDLGNLVRHASKHRAPWPKVSVWHGSVDRTVNPANADEIVKQWLDLHHLPSHPMAEGTVDGYPHQVWWNEDGETVVESYTITGMAHGTPIGKAENDQRYGRQGAFMVEAGISSSHHIASFFGLTDGIPKLARPFPRAESPSAKLIPVASPIAPPAPVLSKVLEPLIGTAKPVATTAKTKTGNAAKTKAAKPTVKRRNTLDVGAAITRALTAAGLMK</sequence>
<dbReference type="PANTHER" id="PTHR43037">
    <property type="entry name" value="UNNAMED PRODUCT-RELATED"/>
    <property type="match status" value="1"/>
</dbReference>
<dbReference type="GO" id="GO:0005576">
    <property type="term" value="C:extracellular region"/>
    <property type="evidence" value="ECO:0007669"/>
    <property type="project" value="InterPro"/>
</dbReference>
<evidence type="ECO:0000256" key="1">
    <source>
        <dbReference type="ARBA" id="ARBA00022729"/>
    </source>
</evidence>
<organism evidence="3 4">
    <name type="scientific">Bradyrhizobium erythrophlei</name>
    <dbReference type="NCBI Taxonomy" id="1437360"/>
    <lineage>
        <taxon>Bacteria</taxon>
        <taxon>Pseudomonadati</taxon>
        <taxon>Pseudomonadota</taxon>
        <taxon>Alphaproteobacteria</taxon>
        <taxon>Hyphomicrobiales</taxon>
        <taxon>Nitrobacteraceae</taxon>
        <taxon>Bradyrhizobium</taxon>
    </lineage>
</organism>
<accession>A0A1M7TY26</accession>
<evidence type="ECO:0000313" key="3">
    <source>
        <dbReference type="EMBL" id="SHN75639.1"/>
    </source>
</evidence>
<dbReference type="Gene3D" id="3.40.50.1820">
    <property type="entry name" value="alpha/beta hydrolase"/>
    <property type="match status" value="1"/>
</dbReference>
<protein>
    <submittedName>
        <fullName evidence="3">Esterase, PHB depolymerase family</fullName>
    </submittedName>
</protein>